<dbReference type="STRING" id="1380566.A0A179F0G3"/>
<keyword evidence="5" id="KW-1185">Reference proteome</keyword>
<evidence type="ECO:0000313" key="5">
    <source>
        <dbReference type="Proteomes" id="UP000078397"/>
    </source>
</evidence>
<dbReference type="Pfam" id="PF22124">
    <property type="entry name" value="Glyco_hydro_95_cat"/>
    <property type="match status" value="1"/>
</dbReference>
<dbReference type="InterPro" id="IPR008928">
    <property type="entry name" value="6-hairpin_glycosidase_sf"/>
</dbReference>
<dbReference type="EMBL" id="LSBJ02000013">
    <property type="protein sequence ID" value="OAQ58888.1"/>
    <property type="molecule type" value="Genomic_DNA"/>
</dbReference>
<dbReference type="Pfam" id="PF21307">
    <property type="entry name" value="Glyco_hydro_95_C"/>
    <property type="match status" value="1"/>
</dbReference>
<dbReference type="GO" id="GO:0005975">
    <property type="term" value="P:carbohydrate metabolic process"/>
    <property type="evidence" value="ECO:0007669"/>
    <property type="project" value="InterPro"/>
</dbReference>
<name>A0A179F0G3_METCM</name>
<proteinExistence type="predicted"/>
<dbReference type="PIRSF" id="PIRSF007663">
    <property type="entry name" value="UCP007663"/>
    <property type="match status" value="1"/>
</dbReference>
<sequence>MSSDHHLVYHEPSESFPTSLPLGNGRLGASVLSTYTSETILLNDVTFWSGAPDPAGRGLVKRSPNPKQDLRQIQNCFLSGDYASGEGLAGMLLQSTKHNFGTNLPVGKLKVTHVDHDRDSHISHFRRELRLNEAVAETRYKKHGYLVQRRAFVSYPHQVLVLVLDTDDPDGLEAMVTCTSSNAGFSAQSESNKISFDVQALEGTHSDGISGVTGHGVIAVRASQGDIQSQAGRIIVRSAGTITIILAFSTDYKSQGGDWKELPYRHVDAALKCSTTSLLAAHLSDFQPIYHRCNLSIGKSSDPSIILPTNERKQSFRSDANSDPALFALYFNYSRYLIIAGTRANSPLPLHLQGIWNDGEACHMGWSCDYHLDINTQMNYFGTMTSGLVDMMAPLVSYITALSDAGRGSARACYGCDGWVAHVFSNAWGFVDPGWDTTYGLNVTGGLWLATHLIEMYEYTLDVEFLQKVAYPVLREAALFFLDYMIEDQQTGFLLTGPSVSPENSFFAGDQKNRKEFHLSLSPTIDVVLVRDLFSFCSGVARRLDIDHTLVQRLENAQEKLPPLLIGKHGQLQEWLHDYEEAQAFHRHLSHSIALCRSSQVSLRHQPQLAKALGVAIKRRQDCDDLEDIEFTAALFAYNYAQLGNAEGALEEIGHLISELSFDNLLSYSKPGVAGAEKNIFVIDGNLGGGAAIAEMLAHSAMMGFDGEIEVDLLLSLPASWSDGHVTGLGLRGNLELDLQWSNNKLVSAIFHPHSSGSAVVHYGQHCYRMQYTRDAIIELGPSLERV</sequence>
<dbReference type="InterPro" id="IPR027414">
    <property type="entry name" value="GH95_N_dom"/>
</dbReference>
<dbReference type="InterPro" id="IPR049053">
    <property type="entry name" value="AFCA-like_C"/>
</dbReference>
<dbReference type="Proteomes" id="UP000078397">
    <property type="component" value="Unassembled WGS sequence"/>
</dbReference>
<dbReference type="InterPro" id="IPR016518">
    <property type="entry name" value="Alpha-L-fucosidase"/>
</dbReference>
<dbReference type="GO" id="GO:0004560">
    <property type="term" value="F:alpha-L-fucosidase activity"/>
    <property type="evidence" value="ECO:0007669"/>
    <property type="project" value="InterPro"/>
</dbReference>
<feature type="domain" description="Glycosyl hydrolase family 95 N-terminal" evidence="1">
    <location>
        <begin position="7"/>
        <end position="254"/>
    </location>
</feature>
<dbReference type="PANTHER" id="PTHR31084:SF0">
    <property type="entry name" value="ALPHA-L-FUCOSIDASE 2"/>
    <property type="match status" value="1"/>
</dbReference>
<protein>
    <submittedName>
        <fullName evidence="4">Alpha-L-fucosidase 2</fullName>
    </submittedName>
</protein>
<dbReference type="RefSeq" id="XP_018136985.1">
    <property type="nucleotide sequence ID" value="XM_018290202.1"/>
</dbReference>
<evidence type="ECO:0000259" key="2">
    <source>
        <dbReference type="Pfam" id="PF21307"/>
    </source>
</evidence>
<accession>A0A179F0G3</accession>
<dbReference type="InterPro" id="IPR054363">
    <property type="entry name" value="GH95_cat"/>
</dbReference>
<dbReference type="KEGG" id="pchm:VFPPC_12273"/>
<feature type="domain" description="Glycosyl hydrolase family 95 catalytic" evidence="3">
    <location>
        <begin position="275"/>
        <end position="697"/>
    </location>
</feature>
<evidence type="ECO:0000259" key="3">
    <source>
        <dbReference type="Pfam" id="PF22124"/>
    </source>
</evidence>
<dbReference type="SUPFAM" id="SSF48208">
    <property type="entry name" value="Six-hairpin glycosidases"/>
    <property type="match status" value="1"/>
</dbReference>
<dbReference type="Pfam" id="PF14498">
    <property type="entry name" value="Glyco_hyd_65N_2"/>
    <property type="match status" value="1"/>
</dbReference>
<dbReference type="Gene3D" id="1.50.10.10">
    <property type="match status" value="1"/>
</dbReference>
<feature type="domain" description="Alpha fucosidase A-like C-terminal" evidence="2">
    <location>
        <begin position="710"/>
        <end position="767"/>
    </location>
</feature>
<organism evidence="4 5">
    <name type="scientific">Pochonia chlamydosporia 170</name>
    <dbReference type="NCBI Taxonomy" id="1380566"/>
    <lineage>
        <taxon>Eukaryota</taxon>
        <taxon>Fungi</taxon>
        <taxon>Dikarya</taxon>
        <taxon>Ascomycota</taxon>
        <taxon>Pezizomycotina</taxon>
        <taxon>Sordariomycetes</taxon>
        <taxon>Hypocreomycetidae</taxon>
        <taxon>Hypocreales</taxon>
        <taxon>Clavicipitaceae</taxon>
        <taxon>Pochonia</taxon>
    </lineage>
</organism>
<evidence type="ECO:0000259" key="1">
    <source>
        <dbReference type="Pfam" id="PF14498"/>
    </source>
</evidence>
<gene>
    <name evidence="4" type="ORF">VFPPC_12273</name>
</gene>
<dbReference type="OrthoDB" id="2848340at2759"/>
<reference evidence="4 5" key="1">
    <citation type="journal article" date="2016" name="PLoS Pathog.">
        <title>Biosynthesis of antibiotic leucinostatins in bio-control fungus Purpureocillium lilacinum and their inhibition on phytophthora revealed by genome mining.</title>
        <authorList>
            <person name="Wang G."/>
            <person name="Liu Z."/>
            <person name="Lin R."/>
            <person name="Li E."/>
            <person name="Mao Z."/>
            <person name="Ling J."/>
            <person name="Yang Y."/>
            <person name="Yin W.B."/>
            <person name="Xie B."/>
        </authorList>
    </citation>
    <scope>NUCLEOTIDE SEQUENCE [LARGE SCALE GENOMIC DNA]</scope>
    <source>
        <strain evidence="4">170</strain>
    </source>
</reference>
<evidence type="ECO:0000313" key="4">
    <source>
        <dbReference type="EMBL" id="OAQ58888.1"/>
    </source>
</evidence>
<dbReference type="GeneID" id="28854196"/>
<dbReference type="InterPro" id="IPR012341">
    <property type="entry name" value="6hp_glycosidase-like_sf"/>
</dbReference>
<dbReference type="PANTHER" id="PTHR31084">
    <property type="entry name" value="ALPHA-L-FUCOSIDASE 2"/>
    <property type="match status" value="1"/>
</dbReference>
<dbReference type="AlphaFoldDB" id="A0A179F0G3"/>
<comment type="caution">
    <text evidence="4">The sequence shown here is derived from an EMBL/GenBank/DDBJ whole genome shotgun (WGS) entry which is preliminary data.</text>
</comment>